<evidence type="ECO:0000259" key="2">
    <source>
        <dbReference type="Pfam" id="PF19994"/>
    </source>
</evidence>
<dbReference type="AlphaFoldDB" id="A0A7K1S6C2"/>
<gene>
    <name evidence="3" type="ORF">GO755_04440</name>
</gene>
<dbReference type="InterPro" id="IPR045523">
    <property type="entry name" value="GASH"/>
</dbReference>
<reference evidence="3 4" key="1">
    <citation type="submission" date="2019-12" db="EMBL/GenBank/DDBJ databases">
        <title>Spirosoma sp. HMF4905 genome sequencing and assembly.</title>
        <authorList>
            <person name="Kang H."/>
            <person name="Cha I."/>
            <person name="Kim H."/>
            <person name="Joh K."/>
        </authorList>
    </citation>
    <scope>NUCLEOTIDE SEQUENCE [LARGE SCALE GENOMIC DNA]</scope>
    <source>
        <strain evidence="3 4">HMF4905</strain>
    </source>
</reference>
<feature type="domain" description="GTPase-associated system helical" evidence="2">
    <location>
        <begin position="9"/>
        <end position="428"/>
    </location>
</feature>
<accession>A0A7K1S6C2</accession>
<comment type="caution">
    <text evidence="3">The sequence shown here is derived from an EMBL/GenBank/DDBJ whole genome shotgun (WGS) entry which is preliminary data.</text>
</comment>
<organism evidence="3 4">
    <name type="scientific">Spirosoma arboris</name>
    <dbReference type="NCBI Taxonomy" id="2682092"/>
    <lineage>
        <taxon>Bacteria</taxon>
        <taxon>Pseudomonadati</taxon>
        <taxon>Bacteroidota</taxon>
        <taxon>Cytophagia</taxon>
        <taxon>Cytophagales</taxon>
        <taxon>Cytophagaceae</taxon>
        <taxon>Spirosoma</taxon>
    </lineage>
</organism>
<evidence type="ECO:0000256" key="1">
    <source>
        <dbReference type="SAM" id="Coils"/>
    </source>
</evidence>
<evidence type="ECO:0000313" key="3">
    <source>
        <dbReference type="EMBL" id="MVM29270.1"/>
    </source>
</evidence>
<protein>
    <recommendedName>
        <fullName evidence="2">GTPase-associated system helical domain-containing protein</fullName>
    </recommendedName>
</protein>
<feature type="coiled-coil region" evidence="1">
    <location>
        <begin position="23"/>
        <end position="50"/>
    </location>
</feature>
<name>A0A7K1S6C2_9BACT</name>
<sequence length="433" mass="48063">MSKPVLEALLQAHIITIEQDDNFDRLTEAVDEVEKRLRAQKNRIAQISQLAFDPDTNPEEPSVIEVQEIISDKWKSFSSKCQDRPVPYVRAVMLGALQRLATDVNIAGIIWLTVSNYLPFIKGAQRETSLLQALLYEIGNVYERAGWIAWGLTENYTLPAPPKIVPIINEPISLIDREEIVERMKAAVGGSDEDSNRAIFFDFNNYYTGNIQIRATNEWSTSFGSIASSAIQAVASQIIDGTNNALAEVANLKQLEAYTSEITRFLGNVAVSINQQTATHNLRSRLLWLKESLYSVSQQKSYRGLPSSILSLALAVDMLEIVPTIYPVSVNFFIKETMTHANSGASLASTFEEILGDVSANKDVAGKTLSTISQPESGRLSLLEFLGNLILGSLKIENFEEVTGLQLSSTITWEELSVWIFKELQVKKLATAK</sequence>
<dbReference type="RefSeq" id="WP_157583495.1">
    <property type="nucleotide sequence ID" value="NZ_WPIN01000002.1"/>
</dbReference>
<keyword evidence="4" id="KW-1185">Reference proteome</keyword>
<evidence type="ECO:0000313" key="4">
    <source>
        <dbReference type="Proteomes" id="UP000436006"/>
    </source>
</evidence>
<dbReference type="Pfam" id="PF19994">
    <property type="entry name" value="GASH"/>
    <property type="match status" value="1"/>
</dbReference>
<dbReference type="EMBL" id="WPIN01000002">
    <property type="protein sequence ID" value="MVM29270.1"/>
    <property type="molecule type" value="Genomic_DNA"/>
</dbReference>
<proteinExistence type="predicted"/>
<keyword evidence="1" id="KW-0175">Coiled coil</keyword>
<dbReference type="Proteomes" id="UP000436006">
    <property type="component" value="Unassembled WGS sequence"/>
</dbReference>